<proteinExistence type="predicted"/>
<feature type="coiled-coil region" evidence="2">
    <location>
        <begin position="845"/>
        <end position="882"/>
    </location>
</feature>
<protein>
    <submittedName>
        <fullName evidence="4">Uncharacterized protein</fullName>
    </submittedName>
</protein>
<evidence type="ECO:0000256" key="3">
    <source>
        <dbReference type="SAM" id="MobiDB-lite"/>
    </source>
</evidence>
<feature type="compositionally biased region" description="Polar residues" evidence="3">
    <location>
        <begin position="1402"/>
        <end position="1415"/>
    </location>
</feature>
<organism evidence="4 5">
    <name type="scientific">Edaphochlamys debaryana</name>
    <dbReference type="NCBI Taxonomy" id="47281"/>
    <lineage>
        <taxon>Eukaryota</taxon>
        <taxon>Viridiplantae</taxon>
        <taxon>Chlorophyta</taxon>
        <taxon>core chlorophytes</taxon>
        <taxon>Chlorophyceae</taxon>
        <taxon>CS clade</taxon>
        <taxon>Chlamydomonadales</taxon>
        <taxon>Chlamydomonadales incertae sedis</taxon>
        <taxon>Edaphochlamys</taxon>
    </lineage>
</organism>
<gene>
    <name evidence="4" type="ORF">HYH03_013667</name>
</gene>
<feature type="compositionally biased region" description="Gly residues" evidence="3">
    <location>
        <begin position="496"/>
        <end position="521"/>
    </location>
</feature>
<dbReference type="Proteomes" id="UP000612055">
    <property type="component" value="Unassembled WGS sequence"/>
</dbReference>
<feature type="compositionally biased region" description="Gly residues" evidence="3">
    <location>
        <begin position="1284"/>
        <end position="1293"/>
    </location>
</feature>
<dbReference type="PANTHER" id="PTHR24216">
    <property type="entry name" value="PAXILLIN-RELATED"/>
    <property type="match status" value="1"/>
</dbReference>
<sequence>MEQAAGRPRRDPEAPHLDLLDLPSDFLELLILRFVAPAALGPVRATCRQLKALADRRCDHVVVPYDGFVRHSFFRTTPMAAVTALTLELPALAPPPPGSAPLDAAGLAAAAAGRGLRQQPTAAVAAAAVQPLHLALPPVAFLGLRRHFPGLRRLVLRNAYLPPPSGSAGAGLSLGAAGRGRAGQESAFLGHADGAGAGASPSSLSSSASEPPPEQALQLAGLASLELGGLLPPALRGAWRGAGLNPFPGGLGPALVRAAGSLTSLTLEHLTFEGRDADVLGRLTGLQALAIRSCNNFTAAPGLTCLGLLTGLTRLEYADVHYRVGIPMEMASLSRLTRLREADFRHCDLYEEEVAAWAAWGACLTRLEISSRWQMTLDAVPPLLPHLSSLLALDLPHHALDAPVWRLLAARLPRLEAARFGWVNLPEQEHGDEGEGEGVEGGGELGGELALGPGEAEWEAADVLGVGPPVMQGLAAVGVILGPPEPAPDAEPDVDGGAGPGGGGGGGGGGGADGGGPGGLPAAGEEEAGVPAGEQGGGGVGPPLAAAAAAAPGVRGRELPPHEGLRSLRLDGPWEGDVCDWPLLALLPRLQELRVGRDAAALAAIAEDDPGVYGRLEHWRDAWAMLSTSTSTAAFAAGGGGADGGGGGGDDGGGGGSALRLLTVPRSWLPLGFAFRNLTTLKVGALPPPPAAPPGALAAPLPSAAAQLAEAELRLTWRRAGAVWPAVAVLEVPRDLDAAALAPLCPGVRHLKLTQTYGDALLGLASASAAPPPTAAASPSTSATTSTAATATAAVSTAMPMPLLQEVTLAGRLWSGLEHEAYHVALLGALEAHPCAMRFLGTSASKELGLALAQKEAELQALQQQLNEVSSERDRLAQERDADADAWRRLLAEHSRDVHSLRQKSTEGKEALMALLADKARLQEELIGHLKLLRAREERLGLLRRDLADSEFELDQLRIALRCTASFSLQLEADKGASEAVVAHALAELGQLTAAATEAASASAAAQQAAAAAVAVAEAAPMTKGGEGCAEGCAARGEESVSATGRGVIDAVKSDGLGPVFSVVAAAKAAAAAASASTARAHAAVVQLPCRLRRLEQELQRLVSDPAAAAAAAAVLQRGGSDGDGGSPSPPCTPPTPPPAAATAGVAATSQALEQLAGLAAAAVGRPPRTGGEPVAEFDGSVGGVRDWGLRRHAHTAGAGRSVAAAAAAGAYKPGRSTDGTAVPPGGDGGAVSSPHPGPSGRDPASAPLQVQVPALTAAWQADCEVWQGAVTAAAVAAATAAAGGAGAGGGSEGRSSSHLLASPPPSPSPSASASQTLSPAPSLASSLPPTPSPQGLGLSAGLQGWATLGSGGSASTAGGGGDGGGGGVRHGKVVTGRRMGELSSSSPSPPPSARRGGDPSLSGSVPSPIASSGHSDQEPPLPSAPVSGLAAAPDGGAAAPLAAHPAAPARSAAEVESELVALRLTNEALQRQVAELSRQNDLLQLRQLGTGGGGGGGGGGGSFSAGSAAAAAAAAGDHHHHGHHGPPYHASAAASAAAAAAATANPLAAPFYYGSLPPGGYTCAAPSLAASGVGSIRTPAGGSGGGSGSGSGSGRAAVSGGSFSGRAALGLLPPVTSTQALTPRLGQPTAAAAAAAAVAVTSPVGPAAPHAAFGVAAGGGTSASASGLLGPKSWDKQGPQTPTPRIVVEACPVPAPAAAAAATAHVMTAAAAAPALDEARSAAAHLGSRAPTSSPLPMASGLAPTAAAPAPVVAAAAAAAAAGPASCATATAAAASTPAAIPSASAAAGLARPLPPPPTPAALESSAAATGTATATAAAAAAPAGGLAARLPPPPGVNAALWELDLLVAVSKGGALSG</sequence>
<evidence type="ECO:0000313" key="5">
    <source>
        <dbReference type="Proteomes" id="UP000612055"/>
    </source>
</evidence>
<dbReference type="EMBL" id="JAEHOE010000093">
    <property type="protein sequence ID" value="KAG2487666.1"/>
    <property type="molecule type" value="Genomic_DNA"/>
</dbReference>
<keyword evidence="2" id="KW-0175">Coiled coil</keyword>
<name>A0A835XPH8_9CHLO</name>
<dbReference type="PANTHER" id="PTHR24216:SF65">
    <property type="entry name" value="PAXILLIN-LIKE PROTEIN 1"/>
    <property type="match status" value="1"/>
</dbReference>
<evidence type="ECO:0000256" key="1">
    <source>
        <dbReference type="ARBA" id="ARBA00004430"/>
    </source>
</evidence>
<feature type="compositionally biased region" description="Low complexity" evidence="3">
    <location>
        <begin position="1310"/>
        <end position="1328"/>
    </location>
</feature>
<feature type="region of interest" description="Disordered" evidence="3">
    <location>
        <begin position="426"/>
        <end position="450"/>
    </location>
</feature>
<dbReference type="OrthoDB" id="549013at2759"/>
<feature type="region of interest" description="Disordered" evidence="3">
    <location>
        <begin position="1512"/>
        <end position="1531"/>
    </location>
</feature>
<feature type="region of interest" description="Disordered" evidence="3">
    <location>
        <begin position="1114"/>
        <end position="1146"/>
    </location>
</feature>
<feature type="region of interest" description="Disordered" evidence="3">
    <location>
        <begin position="481"/>
        <end position="559"/>
    </location>
</feature>
<feature type="compositionally biased region" description="Gly residues" evidence="3">
    <location>
        <begin position="1350"/>
        <end position="1369"/>
    </location>
</feature>
<feature type="compositionally biased region" description="Pro residues" evidence="3">
    <location>
        <begin position="1128"/>
        <end position="1140"/>
    </location>
</feature>
<accession>A0A835XPH8</accession>
<comment type="subcellular location">
    <subcellularLocation>
        <location evidence="1">Cytoplasm</location>
        <location evidence="1">Cytoskeleton</location>
        <location evidence="1">Cilium axoneme</location>
    </subcellularLocation>
</comment>
<comment type="caution">
    <text evidence="4">The sequence shown here is derived from an EMBL/GenBank/DDBJ whole genome shotgun (WGS) entry which is preliminary data.</text>
</comment>
<evidence type="ECO:0000313" key="4">
    <source>
        <dbReference type="EMBL" id="KAG2487666.1"/>
    </source>
</evidence>
<dbReference type="InterPro" id="IPR032675">
    <property type="entry name" value="LRR_dom_sf"/>
</dbReference>
<keyword evidence="5" id="KW-1185">Reference proteome</keyword>
<feature type="compositionally biased region" description="Low complexity" evidence="3">
    <location>
        <begin position="1431"/>
        <end position="1445"/>
    </location>
</feature>
<dbReference type="GO" id="GO:0005930">
    <property type="term" value="C:axoneme"/>
    <property type="evidence" value="ECO:0007669"/>
    <property type="project" value="UniProtKB-SubCell"/>
</dbReference>
<feature type="region of interest" description="Disordered" evidence="3">
    <location>
        <begin position="1213"/>
        <end position="1247"/>
    </location>
</feature>
<feature type="coiled-coil region" evidence="2">
    <location>
        <begin position="1453"/>
        <end position="1487"/>
    </location>
</feature>
<feature type="region of interest" description="Disordered" evidence="3">
    <location>
        <begin position="190"/>
        <end position="215"/>
    </location>
</feature>
<evidence type="ECO:0000256" key="2">
    <source>
        <dbReference type="SAM" id="Coils"/>
    </source>
</evidence>
<dbReference type="Gene3D" id="3.80.10.10">
    <property type="entry name" value="Ribonuclease Inhibitor"/>
    <property type="match status" value="1"/>
</dbReference>
<feature type="compositionally biased region" description="Low complexity" evidence="3">
    <location>
        <begin position="542"/>
        <end position="554"/>
    </location>
</feature>
<feature type="compositionally biased region" description="Low complexity" evidence="3">
    <location>
        <begin position="198"/>
        <end position="215"/>
    </location>
</feature>
<dbReference type="SUPFAM" id="SSF52047">
    <property type="entry name" value="RNI-like"/>
    <property type="match status" value="1"/>
</dbReference>
<feature type="region of interest" description="Disordered" evidence="3">
    <location>
        <begin position="1284"/>
        <end position="1445"/>
    </location>
</feature>
<reference evidence="4" key="1">
    <citation type="journal article" date="2020" name="bioRxiv">
        <title>Comparative genomics of Chlamydomonas.</title>
        <authorList>
            <person name="Craig R.J."/>
            <person name="Hasan A.R."/>
            <person name="Ness R.W."/>
            <person name="Keightley P.D."/>
        </authorList>
    </citation>
    <scope>NUCLEOTIDE SEQUENCE</scope>
    <source>
        <strain evidence="4">CCAP 11/70</strain>
    </source>
</reference>